<proteinExistence type="predicted"/>
<sequence length="88" mass="10316">MNWENNLPPKPKMDLQKEMLQLCDAKNGWTRELLGRERERHMRELERAGPDVAVTLPLLSTLQEAHEAMLAYRRHLLDAIERIKKGTL</sequence>
<reference evidence="1" key="1">
    <citation type="submission" date="2016-01" db="EMBL/GenBank/DDBJ databases">
        <authorList>
            <person name="Peeters C."/>
        </authorList>
    </citation>
    <scope>NUCLEOTIDE SEQUENCE [LARGE SCALE GENOMIC DNA]</scope>
    <source>
        <strain evidence="1">LMG 29317</strain>
    </source>
</reference>
<dbReference type="EMBL" id="FCOM02000019">
    <property type="protein sequence ID" value="SAL71680.1"/>
    <property type="molecule type" value="Genomic_DNA"/>
</dbReference>
<name>A0A158JTP4_9BURK</name>
<accession>A0A158JTP4</accession>
<protein>
    <submittedName>
        <fullName evidence="1">Uncharacterized protein</fullName>
    </submittedName>
</protein>
<keyword evidence="2" id="KW-1185">Reference proteome</keyword>
<dbReference type="AlphaFoldDB" id="A0A158JTP4"/>
<gene>
    <name evidence="1" type="ORF">AWB74_04241</name>
</gene>
<evidence type="ECO:0000313" key="2">
    <source>
        <dbReference type="Proteomes" id="UP000055019"/>
    </source>
</evidence>
<evidence type="ECO:0000313" key="1">
    <source>
        <dbReference type="EMBL" id="SAL71680.1"/>
    </source>
</evidence>
<dbReference type="Proteomes" id="UP000055019">
    <property type="component" value="Unassembled WGS sequence"/>
</dbReference>
<comment type="caution">
    <text evidence="1">The sequence shown here is derived from an EMBL/GenBank/DDBJ whole genome shotgun (WGS) entry which is preliminary data.</text>
</comment>
<organism evidence="1 2">
    <name type="scientific">Caballeronia arvi</name>
    <dbReference type="NCBI Taxonomy" id="1777135"/>
    <lineage>
        <taxon>Bacteria</taxon>
        <taxon>Pseudomonadati</taxon>
        <taxon>Pseudomonadota</taxon>
        <taxon>Betaproteobacteria</taxon>
        <taxon>Burkholderiales</taxon>
        <taxon>Burkholderiaceae</taxon>
        <taxon>Caballeronia</taxon>
    </lineage>
</organism>